<comment type="caution">
    <text evidence="8">The sequence shown here is derived from an EMBL/GenBank/DDBJ whole genome shotgun (WGS) entry which is preliminary data.</text>
</comment>
<reference evidence="8" key="1">
    <citation type="submission" date="2023-06" db="EMBL/GenBank/DDBJ databases">
        <title>Genomic of Parafulvivirga corallium.</title>
        <authorList>
            <person name="Wang G."/>
        </authorList>
    </citation>
    <scope>NUCLEOTIDE SEQUENCE</scope>
    <source>
        <strain evidence="8">BMA10</strain>
    </source>
</reference>
<name>A0ABT8KYJ4_9BACT</name>
<dbReference type="Gene3D" id="3.40.630.30">
    <property type="match status" value="1"/>
</dbReference>
<keyword evidence="6" id="KW-0961">Cell wall biogenesis/degradation</keyword>
<dbReference type="RefSeq" id="WP_346755444.1">
    <property type="nucleotide sequence ID" value="NZ_JAUJEA010000018.1"/>
</dbReference>
<accession>A0ABT8KYJ4</accession>
<protein>
    <submittedName>
        <fullName evidence="8">Peptidoglycan bridge formation glycyltransferase FemA/FemB family protein</fullName>
    </submittedName>
</protein>
<sequence length="344" mass="40131">MVDIIDPTSYPDWNDHIKELDGCSIFYSSNWAKILKESYGYRPLYFSFFENDKIVGLAPFFEVNSLLTGKRGVALPFTDFCDLIANEEETLNQLLEAFTDYGAKNKWKYYELRGGKAYMNQAVKPSSVLLEHTFTLNGSDDDLFASVKGITRRNINRAVRENVTNKISKSRDSLQEFYKLNCLTRKRHGLPPQPRKFFKNFYEHILAKDQGFLVKSYFRNEVIACGVFMHFGQKSIYKYSASNFAFKKLRANYSFLWEGIKELNRLGSTSVSFGRTEPSNKGLREFKTSWNPKEEEVFYYKYDFKERNFVEILDKVKGPHNLIFRNMPNPLLRLAGDLAYKHMA</sequence>
<organism evidence="8 9">
    <name type="scientific">Splendidivirga corallicola</name>
    <dbReference type="NCBI Taxonomy" id="3051826"/>
    <lineage>
        <taxon>Bacteria</taxon>
        <taxon>Pseudomonadati</taxon>
        <taxon>Bacteroidota</taxon>
        <taxon>Cytophagia</taxon>
        <taxon>Cytophagales</taxon>
        <taxon>Splendidivirgaceae</taxon>
        <taxon>Splendidivirga</taxon>
    </lineage>
</organism>
<keyword evidence="9" id="KW-1185">Reference proteome</keyword>
<evidence type="ECO:0000256" key="5">
    <source>
        <dbReference type="ARBA" id="ARBA00023315"/>
    </source>
</evidence>
<evidence type="ECO:0000256" key="1">
    <source>
        <dbReference type="ARBA" id="ARBA00009943"/>
    </source>
</evidence>
<gene>
    <name evidence="8" type="ORF">QQ008_28820</name>
</gene>
<dbReference type="InterPro" id="IPR003447">
    <property type="entry name" value="FEMABX"/>
</dbReference>
<dbReference type="InterPro" id="IPR038740">
    <property type="entry name" value="BioF2-like_GNAT_dom"/>
</dbReference>
<keyword evidence="5" id="KW-0012">Acyltransferase</keyword>
<comment type="similarity">
    <text evidence="1">Belongs to the FemABX family.</text>
</comment>
<dbReference type="Pfam" id="PF13480">
    <property type="entry name" value="Acetyltransf_6"/>
    <property type="match status" value="1"/>
</dbReference>
<dbReference type="PANTHER" id="PTHR36174">
    <property type="entry name" value="LIPID II:GLYCINE GLYCYLTRANSFERASE"/>
    <property type="match status" value="1"/>
</dbReference>
<dbReference type="InterPro" id="IPR016181">
    <property type="entry name" value="Acyl_CoA_acyltransferase"/>
</dbReference>
<proteinExistence type="inferred from homology"/>
<dbReference type="Proteomes" id="UP001172082">
    <property type="component" value="Unassembled WGS sequence"/>
</dbReference>
<evidence type="ECO:0000313" key="9">
    <source>
        <dbReference type="Proteomes" id="UP001172082"/>
    </source>
</evidence>
<evidence type="ECO:0000256" key="4">
    <source>
        <dbReference type="ARBA" id="ARBA00022984"/>
    </source>
</evidence>
<dbReference type="PANTHER" id="PTHR36174:SF1">
    <property type="entry name" value="LIPID II:GLYCINE GLYCYLTRANSFERASE"/>
    <property type="match status" value="1"/>
</dbReference>
<evidence type="ECO:0000313" key="8">
    <source>
        <dbReference type="EMBL" id="MDN5205423.1"/>
    </source>
</evidence>
<keyword evidence="4" id="KW-0573">Peptidoglycan synthesis</keyword>
<evidence type="ECO:0000259" key="7">
    <source>
        <dbReference type="Pfam" id="PF13480"/>
    </source>
</evidence>
<dbReference type="SUPFAM" id="SSF55729">
    <property type="entry name" value="Acyl-CoA N-acyltransferases (Nat)"/>
    <property type="match status" value="1"/>
</dbReference>
<keyword evidence="3" id="KW-0133">Cell shape</keyword>
<evidence type="ECO:0000256" key="2">
    <source>
        <dbReference type="ARBA" id="ARBA00022679"/>
    </source>
</evidence>
<feature type="domain" description="BioF2-like acetyltransferase" evidence="7">
    <location>
        <begin position="152"/>
        <end position="276"/>
    </location>
</feature>
<evidence type="ECO:0000256" key="3">
    <source>
        <dbReference type="ARBA" id="ARBA00022960"/>
    </source>
</evidence>
<evidence type="ECO:0000256" key="6">
    <source>
        <dbReference type="ARBA" id="ARBA00023316"/>
    </source>
</evidence>
<dbReference type="EMBL" id="JAUJEA010000018">
    <property type="protein sequence ID" value="MDN5205423.1"/>
    <property type="molecule type" value="Genomic_DNA"/>
</dbReference>
<dbReference type="PROSITE" id="PS51191">
    <property type="entry name" value="FEMABX"/>
    <property type="match status" value="1"/>
</dbReference>
<keyword evidence="2" id="KW-0808">Transferase</keyword>
<dbReference type="InterPro" id="IPR050644">
    <property type="entry name" value="PG_Glycine_Bridge_Synth"/>
</dbReference>